<dbReference type="Proteomes" id="UP000398389">
    <property type="component" value="Unassembled WGS sequence"/>
</dbReference>
<dbReference type="RefSeq" id="XP_031852474.1">
    <property type="nucleotide sequence ID" value="XM_031996583.1"/>
</dbReference>
<dbReference type="EMBL" id="CABVLU010000002">
    <property type="protein sequence ID" value="VVT48609.1"/>
    <property type="molecule type" value="Genomic_DNA"/>
</dbReference>
<gene>
    <name evidence="1" type="ORF">SAPINGB_P001863</name>
</gene>
<protein>
    <recommendedName>
        <fullName evidence="3">F-box domain-containing protein</fullName>
    </recommendedName>
</protein>
<proteinExistence type="predicted"/>
<keyword evidence="2" id="KW-1185">Reference proteome</keyword>
<dbReference type="InterPro" id="IPR036047">
    <property type="entry name" value="F-box-like_dom_sf"/>
</dbReference>
<accession>A0A5E8BBZ4</accession>
<organism evidence="1 2">
    <name type="scientific">Magnusiomyces paraingens</name>
    <dbReference type="NCBI Taxonomy" id="2606893"/>
    <lineage>
        <taxon>Eukaryota</taxon>
        <taxon>Fungi</taxon>
        <taxon>Dikarya</taxon>
        <taxon>Ascomycota</taxon>
        <taxon>Saccharomycotina</taxon>
        <taxon>Dipodascomycetes</taxon>
        <taxon>Dipodascales</taxon>
        <taxon>Dipodascaceae</taxon>
        <taxon>Magnusiomyces</taxon>
    </lineage>
</organism>
<dbReference type="AlphaFoldDB" id="A0A5E8BBZ4"/>
<name>A0A5E8BBZ4_9ASCO</name>
<dbReference type="GeneID" id="43580683"/>
<evidence type="ECO:0008006" key="3">
    <source>
        <dbReference type="Google" id="ProtNLM"/>
    </source>
</evidence>
<sequence>MLPAPVIPQKGLLTISPHFSALPREIHAHVALFLGPHDLQCLSQTCVYLHHAYHDLSFAKCIVVTKKAPEIGKRGLSESELNASWVAFCTQRMIPVEAVKYPERYSWFACHSVEHLYLEGFIDCIVDEKSGGLRFCVGKYSALKGIYIKNGGSDEWLGPKSGDIKITKFTLNGHLIQKVAQQFKYKQEGLLKRIENKRNNIRVTYKVMARVLEKENHKDAGRPNKFTKGNHSKNNSISTLYSSISNHTEIDGNKSIKDVSHGVSSAILNDFRNVKIVLDKLRNVKIESNLLNIVPFSWIEYLFTQVLQWPCLESLDFGTLCVYFQLWKDVGYDSAPSENIMVDSALKLLAKAQGSCNITTTNTTQQCKSNFRWNDSYQIFRGGKSYQPTMKQCKLTIKLMEWNSLSQNKSTISAIEGTIKVGLVTHLELHQDCISIIPLDQILEFPNVFSVKNVEGLAQNNVRLGWGQMAPNLVELDVALEMICSTLMVQGLVSMTSLKRLQLFKKHPGAEEFHLRNLKDPAVALNEAAARDPLWQERMFVSHYFEKGSSATEHLTCAAAQIFGSKLIGEEVMHMLDLISEAPKESFEAISEVFSPGTTGVDNDMS</sequence>
<evidence type="ECO:0000313" key="1">
    <source>
        <dbReference type="EMBL" id="VVT48609.1"/>
    </source>
</evidence>
<dbReference type="SUPFAM" id="SSF81383">
    <property type="entry name" value="F-box domain"/>
    <property type="match status" value="1"/>
</dbReference>
<evidence type="ECO:0000313" key="2">
    <source>
        <dbReference type="Proteomes" id="UP000398389"/>
    </source>
</evidence>
<reference evidence="1 2" key="1">
    <citation type="submission" date="2019-09" db="EMBL/GenBank/DDBJ databases">
        <authorList>
            <person name="Brejova B."/>
        </authorList>
    </citation>
    <scope>NUCLEOTIDE SEQUENCE [LARGE SCALE GENOMIC DNA]</scope>
</reference>